<proteinExistence type="predicted"/>
<evidence type="ECO:0000256" key="1">
    <source>
        <dbReference type="SAM" id="MobiDB-lite"/>
    </source>
</evidence>
<evidence type="ECO:0000313" key="3">
    <source>
        <dbReference type="Proteomes" id="UP000324222"/>
    </source>
</evidence>
<name>A0A5B7CP18_PORTR</name>
<feature type="region of interest" description="Disordered" evidence="1">
    <location>
        <begin position="1"/>
        <end position="32"/>
    </location>
</feature>
<organism evidence="2 3">
    <name type="scientific">Portunus trituberculatus</name>
    <name type="common">Swimming crab</name>
    <name type="synonym">Neptunus trituberculatus</name>
    <dbReference type="NCBI Taxonomy" id="210409"/>
    <lineage>
        <taxon>Eukaryota</taxon>
        <taxon>Metazoa</taxon>
        <taxon>Ecdysozoa</taxon>
        <taxon>Arthropoda</taxon>
        <taxon>Crustacea</taxon>
        <taxon>Multicrustacea</taxon>
        <taxon>Malacostraca</taxon>
        <taxon>Eumalacostraca</taxon>
        <taxon>Eucarida</taxon>
        <taxon>Decapoda</taxon>
        <taxon>Pleocyemata</taxon>
        <taxon>Brachyura</taxon>
        <taxon>Eubrachyura</taxon>
        <taxon>Portunoidea</taxon>
        <taxon>Portunidae</taxon>
        <taxon>Portuninae</taxon>
        <taxon>Portunus</taxon>
    </lineage>
</organism>
<sequence length="101" mass="11635">MMRDGTRRVRDVHSRRRGGIPGRGGEGEVYRTGSEPLQYGKALMAQNFWHSHALREPLRSRSSNRHYLRSECWQRFNMSGEGGKTIPASRPRNIQNPCSRP</sequence>
<dbReference type="EMBL" id="VSRR010000066">
    <property type="protein sequence ID" value="MPC09353.1"/>
    <property type="molecule type" value="Genomic_DNA"/>
</dbReference>
<protein>
    <submittedName>
        <fullName evidence="2">Uncharacterized protein</fullName>
    </submittedName>
</protein>
<gene>
    <name evidence="2" type="ORF">E2C01_001962</name>
</gene>
<evidence type="ECO:0000313" key="2">
    <source>
        <dbReference type="EMBL" id="MPC09353.1"/>
    </source>
</evidence>
<dbReference type="AlphaFoldDB" id="A0A5B7CP18"/>
<feature type="compositionally biased region" description="Polar residues" evidence="1">
    <location>
        <begin position="92"/>
        <end position="101"/>
    </location>
</feature>
<feature type="compositionally biased region" description="Basic and acidic residues" evidence="1">
    <location>
        <begin position="1"/>
        <end position="12"/>
    </location>
</feature>
<keyword evidence="3" id="KW-1185">Reference proteome</keyword>
<accession>A0A5B7CP18</accession>
<dbReference type="Proteomes" id="UP000324222">
    <property type="component" value="Unassembled WGS sequence"/>
</dbReference>
<comment type="caution">
    <text evidence="2">The sequence shown here is derived from an EMBL/GenBank/DDBJ whole genome shotgun (WGS) entry which is preliminary data.</text>
</comment>
<feature type="region of interest" description="Disordered" evidence="1">
    <location>
        <begin position="79"/>
        <end position="101"/>
    </location>
</feature>
<reference evidence="2 3" key="1">
    <citation type="submission" date="2019-05" db="EMBL/GenBank/DDBJ databases">
        <title>Another draft genome of Portunus trituberculatus and its Hox gene families provides insights of decapod evolution.</title>
        <authorList>
            <person name="Jeong J.-H."/>
            <person name="Song I."/>
            <person name="Kim S."/>
            <person name="Choi T."/>
            <person name="Kim D."/>
            <person name="Ryu S."/>
            <person name="Kim W."/>
        </authorList>
    </citation>
    <scope>NUCLEOTIDE SEQUENCE [LARGE SCALE GENOMIC DNA]</scope>
    <source>
        <tissue evidence="2">Muscle</tissue>
    </source>
</reference>